<dbReference type="SUPFAM" id="SSF53474">
    <property type="entry name" value="alpha/beta-Hydrolases"/>
    <property type="match status" value="1"/>
</dbReference>
<dbReference type="PANTHER" id="PTHR31479:SF2">
    <property type="entry name" value="ALPHA_BETA-HYDROLASES SUPERFAMILY PROTEIN"/>
    <property type="match status" value="1"/>
</dbReference>
<organism evidence="3 4">
    <name type="scientific">Quercus suber</name>
    <name type="common">Cork oak</name>
    <dbReference type="NCBI Taxonomy" id="58331"/>
    <lineage>
        <taxon>Eukaryota</taxon>
        <taxon>Viridiplantae</taxon>
        <taxon>Streptophyta</taxon>
        <taxon>Embryophyta</taxon>
        <taxon>Tracheophyta</taxon>
        <taxon>Spermatophyta</taxon>
        <taxon>Magnoliopsida</taxon>
        <taxon>eudicotyledons</taxon>
        <taxon>Gunneridae</taxon>
        <taxon>Pentapetalae</taxon>
        <taxon>rosids</taxon>
        <taxon>fabids</taxon>
        <taxon>Fagales</taxon>
        <taxon>Fagaceae</taxon>
        <taxon>Quercus</taxon>
    </lineage>
</organism>
<comment type="caution">
    <text evidence="3">The sequence shown here is derived from an EMBL/GenBank/DDBJ whole genome shotgun (WGS) entry which is preliminary data.</text>
</comment>
<dbReference type="AlphaFoldDB" id="A0AAW0KYT1"/>
<feature type="domain" description="Fungal lipase-type" evidence="2">
    <location>
        <begin position="61"/>
        <end position="140"/>
    </location>
</feature>
<reference evidence="3 4" key="1">
    <citation type="journal article" date="2018" name="Sci. Data">
        <title>The draft genome sequence of cork oak.</title>
        <authorList>
            <person name="Ramos A.M."/>
            <person name="Usie A."/>
            <person name="Barbosa P."/>
            <person name="Barros P.M."/>
            <person name="Capote T."/>
            <person name="Chaves I."/>
            <person name="Simoes F."/>
            <person name="Abreu I."/>
            <person name="Carrasquinho I."/>
            <person name="Faro C."/>
            <person name="Guimaraes J.B."/>
            <person name="Mendonca D."/>
            <person name="Nobrega F."/>
            <person name="Rodrigues L."/>
            <person name="Saibo N.J.M."/>
            <person name="Varela M.C."/>
            <person name="Egas C."/>
            <person name="Matos J."/>
            <person name="Miguel C.M."/>
            <person name="Oliveira M.M."/>
            <person name="Ricardo C.P."/>
            <person name="Goncalves S."/>
        </authorList>
    </citation>
    <scope>NUCLEOTIDE SEQUENCE [LARGE SCALE GENOMIC DNA]</scope>
    <source>
        <strain evidence="4">cv. HL8</strain>
    </source>
</reference>
<dbReference type="Gene3D" id="3.40.50.1820">
    <property type="entry name" value="alpha/beta hydrolase"/>
    <property type="match status" value="1"/>
</dbReference>
<evidence type="ECO:0000256" key="1">
    <source>
        <dbReference type="ARBA" id="ARBA00022801"/>
    </source>
</evidence>
<dbReference type="GO" id="GO:0016787">
    <property type="term" value="F:hydrolase activity"/>
    <property type="evidence" value="ECO:0007669"/>
    <property type="project" value="UniProtKB-KW"/>
</dbReference>
<dbReference type="Proteomes" id="UP000237347">
    <property type="component" value="Unassembled WGS sequence"/>
</dbReference>
<evidence type="ECO:0000313" key="4">
    <source>
        <dbReference type="Proteomes" id="UP000237347"/>
    </source>
</evidence>
<dbReference type="InterPro" id="IPR002921">
    <property type="entry name" value="Fungal_lipase-type"/>
</dbReference>
<evidence type="ECO:0000259" key="2">
    <source>
        <dbReference type="Pfam" id="PF01764"/>
    </source>
</evidence>
<keyword evidence="1" id="KW-0378">Hydrolase</keyword>
<keyword evidence="4" id="KW-1185">Reference proteome</keyword>
<gene>
    <name evidence="3" type="ORF">CFP56_011657</name>
</gene>
<name>A0AAW0KYT1_QUESU</name>
<evidence type="ECO:0000313" key="3">
    <source>
        <dbReference type="EMBL" id="KAK7844065.1"/>
    </source>
</evidence>
<dbReference type="PANTHER" id="PTHR31479">
    <property type="entry name" value="ALPHA/BETA-HYDROLASES SUPERFAMILY PROTEIN"/>
    <property type="match status" value="1"/>
</dbReference>
<dbReference type="InterPro" id="IPR029058">
    <property type="entry name" value="AB_hydrolase_fold"/>
</dbReference>
<sequence>MLKSVYILCDESEGSQDPALPCLDDFNFKLIDRLIDKNDKSIFGAIFEYKGESLPNIPQFVIAFRGTKLKSKTWVQDIKLDAKCRANTPHNSSRLQHATNYVREMVTSRARGASVWLAGHSLGAAIALLVGKQMFKEGHFLETYLFNPPFCSDFIASLIKNESVNFGIQLTKNLLKLAFDRFGKDHQHKEAQANDTLAFDALSNWVPHIFVHPDDPICSAYIHYFRNRQKMLEMGLEKS</sequence>
<dbReference type="EMBL" id="PKMF04000192">
    <property type="protein sequence ID" value="KAK7844065.1"/>
    <property type="molecule type" value="Genomic_DNA"/>
</dbReference>
<accession>A0AAW0KYT1</accession>
<proteinExistence type="predicted"/>
<protein>
    <submittedName>
        <fullName evidence="3">Gdsl esterase/lipase</fullName>
    </submittedName>
</protein>
<dbReference type="Pfam" id="PF01764">
    <property type="entry name" value="Lipase_3"/>
    <property type="match status" value="1"/>
</dbReference>
<dbReference type="GO" id="GO:0006629">
    <property type="term" value="P:lipid metabolic process"/>
    <property type="evidence" value="ECO:0007669"/>
    <property type="project" value="InterPro"/>
</dbReference>